<evidence type="ECO:0000256" key="2">
    <source>
        <dbReference type="ARBA" id="ARBA00006671"/>
    </source>
</evidence>
<name>A0A5Q2V660_SERPR</name>
<dbReference type="PANTHER" id="PTHR33420">
    <property type="entry name" value="FIMBRIAL SUBUNIT ELFA-RELATED"/>
    <property type="match status" value="1"/>
</dbReference>
<dbReference type="Gene3D" id="2.60.40.1090">
    <property type="entry name" value="Fimbrial-type adhesion domain"/>
    <property type="match status" value="1"/>
</dbReference>
<dbReference type="EMBL" id="CP045913">
    <property type="protein sequence ID" value="QGH59848.1"/>
    <property type="molecule type" value="Genomic_DNA"/>
</dbReference>
<dbReference type="RefSeq" id="WP_153857493.1">
    <property type="nucleotide sequence ID" value="NZ_CP045913.1"/>
</dbReference>
<evidence type="ECO:0000313" key="8">
    <source>
        <dbReference type="Proteomes" id="UP000381260"/>
    </source>
</evidence>
<evidence type="ECO:0000313" key="7">
    <source>
        <dbReference type="EMBL" id="QGH59848.1"/>
    </source>
</evidence>
<sequence length="171" mass="16834">MNKTLLALALFTGVISAANAADGTINFEGSVLETACTATAAVSTVNMGAISKVALGSVGATSLAKPVSITLSSCPAAATKATITFAGTPDTDNSQLFKVVAGSGTAATGLGLALYDADGTTLIAPNAISAEKTLSATTDTVYSFTAKYMATKAAVTAGDANASTSFTVNYN</sequence>
<reference evidence="7 8" key="1">
    <citation type="submission" date="2019-11" db="EMBL/GenBank/DDBJ databases">
        <title>The Phosphoenolpyruvate Phosphotransferase System Regulates Serratia proteamaculans 336X Biofilm Formation and Wheat Roots colonization.</title>
        <authorList>
            <person name="Liu F."/>
        </authorList>
    </citation>
    <scope>NUCLEOTIDE SEQUENCE [LARGE SCALE GENOMIC DNA]</scope>
    <source>
        <strain evidence="7 8">336X</strain>
    </source>
</reference>
<comment type="similarity">
    <text evidence="2">Belongs to the fimbrial protein family.</text>
</comment>
<proteinExistence type="inferred from homology"/>
<comment type="subcellular location">
    <subcellularLocation>
        <location evidence="1">Fimbrium</location>
    </subcellularLocation>
</comment>
<feature type="signal peptide" evidence="5">
    <location>
        <begin position="1"/>
        <end position="20"/>
    </location>
</feature>
<dbReference type="Proteomes" id="UP000381260">
    <property type="component" value="Chromosome"/>
</dbReference>
<gene>
    <name evidence="7" type="ORF">GHV41_02835</name>
</gene>
<organism evidence="7 8">
    <name type="scientific">Serratia proteamaculans</name>
    <dbReference type="NCBI Taxonomy" id="28151"/>
    <lineage>
        <taxon>Bacteria</taxon>
        <taxon>Pseudomonadati</taxon>
        <taxon>Pseudomonadota</taxon>
        <taxon>Gammaproteobacteria</taxon>
        <taxon>Enterobacterales</taxon>
        <taxon>Yersiniaceae</taxon>
        <taxon>Serratia</taxon>
    </lineage>
</organism>
<dbReference type="GO" id="GO:0009289">
    <property type="term" value="C:pilus"/>
    <property type="evidence" value="ECO:0007669"/>
    <property type="project" value="UniProtKB-SubCell"/>
</dbReference>
<dbReference type="InterPro" id="IPR050263">
    <property type="entry name" value="Bact_Fimbrial_Adh_Pro"/>
</dbReference>
<dbReference type="GO" id="GO:0043709">
    <property type="term" value="P:cell adhesion involved in single-species biofilm formation"/>
    <property type="evidence" value="ECO:0007669"/>
    <property type="project" value="TreeGrafter"/>
</dbReference>
<keyword evidence="3 5" id="KW-0732">Signal</keyword>
<dbReference type="AlphaFoldDB" id="A0A5Q2V660"/>
<evidence type="ECO:0000256" key="4">
    <source>
        <dbReference type="ARBA" id="ARBA00023263"/>
    </source>
</evidence>
<feature type="domain" description="Fimbrial-type adhesion" evidence="6">
    <location>
        <begin position="25"/>
        <end position="170"/>
    </location>
</feature>
<accession>A0A5Q2V660</accession>
<dbReference type="Pfam" id="PF00419">
    <property type="entry name" value="Fimbrial"/>
    <property type="match status" value="1"/>
</dbReference>
<evidence type="ECO:0000256" key="5">
    <source>
        <dbReference type="SAM" id="SignalP"/>
    </source>
</evidence>
<evidence type="ECO:0000256" key="1">
    <source>
        <dbReference type="ARBA" id="ARBA00004561"/>
    </source>
</evidence>
<evidence type="ECO:0000256" key="3">
    <source>
        <dbReference type="ARBA" id="ARBA00022729"/>
    </source>
</evidence>
<keyword evidence="4" id="KW-0281">Fimbrium</keyword>
<dbReference type="InterPro" id="IPR008966">
    <property type="entry name" value="Adhesion_dom_sf"/>
</dbReference>
<dbReference type="PANTHER" id="PTHR33420:SF3">
    <property type="entry name" value="FIMBRIAL SUBUNIT ELFA"/>
    <property type="match status" value="1"/>
</dbReference>
<dbReference type="InterPro" id="IPR000259">
    <property type="entry name" value="Adhesion_dom_fimbrial"/>
</dbReference>
<dbReference type="InterPro" id="IPR036937">
    <property type="entry name" value="Adhesion_dom_fimbrial_sf"/>
</dbReference>
<evidence type="ECO:0000259" key="6">
    <source>
        <dbReference type="Pfam" id="PF00419"/>
    </source>
</evidence>
<feature type="chain" id="PRO_5024425686" evidence="5">
    <location>
        <begin position="21"/>
        <end position="171"/>
    </location>
</feature>
<dbReference type="SUPFAM" id="SSF49401">
    <property type="entry name" value="Bacterial adhesins"/>
    <property type="match status" value="1"/>
</dbReference>
<protein>
    <submittedName>
        <fullName evidence="7">Fimbrial protein</fullName>
    </submittedName>
</protein>